<comment type="cofactor">
    <cofactor evidence="8">
        <name>Mn(2+)</name>
        <dbReference type="ChEBI" id="CHEBI:29035"/>
    </cofactor>
    <cofactor evidence="8">
        <name>Fe(2+)</name>
        <dbReference type="ChEBI" id="CHEBI:29033"/>
    </cofactor>
    <text evidence="8">Binds 1 Mn(2+) or Fe(2+) ion per subunit.</text>
</comment>
<dbReference type="GO" id="GO:0008270">
    <property type="term" value="F:zinc ion binding"/>
    <property type="evidence" value="ECO:0007669"/>
    <property type="project" value="TreeGrafter"/>
</dbReference>
<feature type="binding site" evidence="7">
    <location>
        <position position="123"/>
    </location>
    <ligand>
        <name>Zn(2+)</name>
        <dbReference type="ChEBI" id="CHEBI:29105"/>
    </ligand>
</feature>
<dbReference type="Pfam" id="PF01475">
    <property type="entry name" value="FUR"/>
    <property type="match status" value="1"/>
</dbReference>
<dbReference type="GO" id="GO:0000976">
    <property type="term" value="F:transcription cis-regulatory region binding"/>
    <property type="evidence" value="ECO:0007669"/>
    <property type="project" value="TreeGrafter"/>
</dbReference>
<comment type="cofactor">
    <cofactor evidence="7">
        <name>Zn(2+)</name>
        <dbReference type="ChEBI" id="CHEBI:29105"/>
    </cofactor>
    <text evidence="7">Binds 1 zinc ion per subunit.</text>
</comment>
<dbReference type="GO" id="GO:1900376">
    <property type="term" value="P:regulation of secondary metabolite biosynthetic process"/>
    <property type="evidence" value="ECO:0007669"/>
    <property type="project" value="TreeGrafter"/>
</dbReference>
<dbReference type="Gene3D" id="1.10.10.10">
    <property type="entry name" value="Winged helix-like DNA-binding domain superfamily/Winged helix DNA-binding domain"/>
    <property type="match status" value="1"/>
</dbReference>
<dbReference type="GO" id="GO:0003700">
    <property type="term" value="F:DNA-binding transcription factor activity"/>
    <property type="evidence" value="ECO:0007669"/>
    <property type="project" value="InterPro"/>
</dbReference>
<keyword evidence="10" id="KW-1185">Reference proteome</keyword>
<feature type="binding site" evidence="7">
    <location>
        <position position="86"/>
    </location>
    <ligand>
        <name>Zn(2+)</name>
        <dbReference type="ChEBI" id="CHEBI:29105"/>
    </ligand>
</feature>
<evidence type="ECO:0000256" key="4">
    <source>
        <dbReference type="ARBA" id="ARBA00023015"/>
    </source>
</evidence>
<keyword evidence="6" id="KW-0804">Transcription</keyword>
<comment type="caution">
    <text evidence="9">The sequence shown here is derived from an EMBL/GenBank/DDBJ whole genome shotgun (WGS) entry which is preliminary data.</text>
</comment>
<evidence type="ECO:0000256" key="5">
    <source>
        <dbReference type="ARBA" id="ARBA00023125"/>
    </source>
</evidence>
<keyword evidence="8" id="KW-0408">Iron</keyword>
<dbReference type="GO" id="GO:0045892">
    <property type="term" value="P:negative regulation of DNA-templated transcription"/>
    <property type="evidence" value="ECO:0007669"/>
    <property type="project" value="TreeGrafter"/>
</dbReference>
<proteinExistence type="inferred from homology"/>
<evidence type="ECO:0000313" key="10">
    <source>
        <dbReference type="Proteomes" id="UP000628775"/>
    </source>
</evidence>
<keyword evidence="4" id="KW-0805">Transcription regulation</keyword>
<evidence type="ECO:0000256" key="7">
    <source>
        <dbReference type="PIRSR" id="PIRSR602481-1"/>
    </source>
</evidence>
<evidence type="ECO:0000256" key="3">
    <source>
        <dbReference type="ARBA" id="ARBA00022833"/>
    </source>
</evidence>
<protein>
    <submittedName>
        <fullName evidence="9">Transcriptional repressor</fullName>
    </submittedName>
</protein>
<dbReference type="InterPro" id="IPR043135">
    <property type="entry name" value="Fur_C"/>
</dbReference>
<evidence type="ECO:0000256" key="6">
    <source>
        <dbReference type="ARBA" id="ARBA00023163"/>
    </source>
</evidence>
<sequence>MSSKVNLTPQRKAIYDVIRESSDHPTAAEIIERLKVKDLSFAYGTVYNSLRYLTEVGLVHELKLGDAASRYDGNVDEHQHIQCQICGRVDEVFTDVTKEWLNAIAKETDYTVKSHQVILKGICPQCREQ</sequence>
<gene>
    <name evidence="9" type="ORF">GCM10011391_15040</name>
</gene>
<organism evidence="9 10">
    <name type="scientific">Pullulanibacillus camelliae</name>
    <dbReference type="NCBI Taxonomy" id="1707096"/>
    <lineage>
        <taxon>Bacteria</taxon>
        <taxon>Bacillati</taxon>
        <taxon>Bacillota</taxon>
        <taxon>Bacilli</taxon>
        <taxon>Bacillales</taxon>
        <taxon>Sporolactobacillaceae</taxon>
        <taxon>Pullulanibacillus</taxon>
    </lineage>
</organism>
<keyword evidence="7" id="KW-0479">Metal-binding</keyword>
<dbReference type="PANTHER" id="PTHR33202">
    <property type="entry name" value="ZINC UPTAKE REGULATION PROTEIN"/>
    <property type="match status" value="1"/>
</dbReference>
<dbReference type="RefSeq" id="WP_188691536.1">
    <property type="nucleotide sequence ID" value="NZ_BMIR01000005.1"/>
</dbReference>
<comment type="similarity">
    <text evidence="1">Belongs to the Fur family.</text>
</comment>
<feature type="binding site" evidence="7">
    <location>
        <position position="83"/>
    </location>
    <ligand>
        <name>Zn(2+)</name>
        <dbReference type="ChEBI" id="CHEBI:29105"/>
    </ligand>
</feature>
<dbReference type="AlphaFoldDB" id="A0A8J2VQI0"/>
<dbReference type="SUPFAM" id="SSF46785">
    <property type="entry name" value="Winged helix' DNA-binding domain"/>
    <property type="match status" value="1"/>
</dbReference>
<name>A0A8J2VQI0_9BACL</name>
<evidence type="ECO:0000256" key="1">
    <source>
        <dbReference type="ARBA" id="ARBA00007957"/>
    </source>
</evidence>
<keyword evidence="3 7" id="KW-0862">Zinc</keyword>
<dbReference type="Gene3D" id="3.30.1490.190">
    <property type="match status" value="1"/>
</dbReference>
<keyword evidence="2" id="KW-0678">Repressor</keyword>
<dbReference type="EMBL" id="BMIR01000005">
    <property type="protein sequence ID" value="GGE37141.1"/>
    <property type="molecule type" value="Genomic_DNA"/>
</dbReference>
<feature type="binding site" evidence="8">
    <location>
        <position position="115"/>
    </location>
    <ligand>
        <name>Fe cation</name>
        <dbReference type="ChEBI" id="CHEBI:24875"/>
    </ligand>
</feature>
<dbReference type="Proteomes" id="UP000628775">
    <property type="component" value="Unassembled WGS sequence"/>
</dbReference>
<keyword evidence="5" id="KW-0238">DNA-binding</keyword>
<dbReference type="InterPro" id="IPR036390">
    <property type="entry name" value="WH_DNA-bd_sf"/>
</dbReference>
<accession>A0A8J2VQI0</accession>
<evidence type="ECO:0000256" key="2">
    <source>
        <dbReference type="ARBA" id="ARBA00022491"/>
    </source>
</evidence>
<dbReference type="InterPro" id="IPR036388">
    <property type="entry name" value="WH-like_DNA-bd_sf"/>
</dbReference>
<reference evidence="9" key="2">
    <citation type="submission" date="2020-09" db="EMBL/GenBank/DDBJ databases">
        <authorList>
            <person name="Sun Q."/>
            <person name="Zhou Y."/>
        </authorList>
    </citation>
    <scope>NUCLEOTIDE SEQUENCE</scope>
    <source>
        <strain evidence="9">CGMCC 1.15371</strain>
    </source>
</reference>
<feature type="binding site" evidence="7">
    <location>
        <position position="126"/>
    </location>
    <ligand>
        <name>Zn(2+)</name>
        <dbReference type="ChEBI" id="CHEBI:29105"/>
    </ligand>
</feature>
<evidence type="ECO:0000256" key="8">
    <source>
        <dbReference type="PIRSR" id="PIRSR602481-2"/>
    </source>
</evidence>
<dbReference type="InterPro" id="IPR002481">
    <property type="entry name" value="FUR"/>
</dbReference>
<evidence type="ECO:0000313" key="9">
    <source>
        <dbReference type="EMBL" id="GGE37141.1"/>
    </source>
</evidence>
<dbReference type="CDD" id="cd07153">
    <property type="entry name" value="Fur_like"/>
    <property type="match status" value="1"/>
</dbReference>
<dbReference type="PANTHER" id="PTHR33202:SF7">
    <property type="entry name" value="FERRIC UPTAKE REGULATION PROTEIN"/>
    <property type="match status" value="1"/>
</dbReference>
<reference evidence="9" key="1">
    <citation type="journal article" date="2014" name="Int. J. Syst. Evol. Microbiol.">
        <title>Complete genome sequence of Corynebacterium casei LMG S-19264T (=DSM 44701T), isolated from a smear-ripened cheese.</title>
        <authorList>
            <consortium name="US DOE Joint Genome Institute (JGI-PGF)"/>
            <person name="Walter F."/>
            <person name="Albersmeier A."/>
            <person name="Kalinowski J."/>
            <person name="Ruckert C."/>
        </authorList>
    </citation>
    <scope>NUCLEOTIDE SEQUENCE</scope>
    <source>
        <strain evidence="9">CGMCC 1.15371</strain>
    </source>
</reference>